<protein>
    <submittedName>
        <fullName evidence="2">Uncharacterized protein</fullName>
    </submittedName>
</protein>
<accession>A0A0C2Z4F7</accession>
<dbReference type="HOGENOM" id="CLU_2122506_0_0_1"/>
<evidence type="ECO:0000313" key="3">
    <source>
        <dbReference type="Proteomes" id="UP000053989"/>
    </source>
</evidence>
<reference evidence="2 3" key="1">
    <citation type="submission" date="2014-04" db="EMBL/GenBank/DDBJ databases">
        <authorList>
            <consortium name="DOE Joint Genome Institute"/>
            <person name="Kuo A."/>
            <person name="Kohler A."/>
            <person name="Nagy L.G."/>
            <person name="Floudas D."/>
            <person name="Copeland A."/>
            <person name="Barry K.W."/>
            <person name="Cichocki N."/>
            <person name="Veneault-Fourrey C."/>
            <person name="LaButti K."/>
            <person name="Lindquist E.A."/>
            <person name="Lipzen A."/>
            <person name="Lundell T."/>
            <person name="Morin E."/>
            <person name="Murat C."/>
            <person name="Sun H."/>
            <person name="Tunlid A."/>
            <person name="Henrissat B."/>
            <person name="Grigoriev I.V."/>
            <person name="Hibbett D.S."/>
            <person name="Martin F."/>
            <person name="Nordberg H.P."/>
            <person name="Cantor M.N."/>
            <person name="Hua S.X."/>
        </authorList>
    </citation>
    <scope>NUCLEOTIDE SEQUENCE [LARGE SCALE GENOMIC DNA]</scope>
    <source>
        <strain evidence="2 3">Foug A</strain>
    </source>
</reference>
<feature type="compositionally biased region" description="Acidic residues" evidence="1">
    <location>
        <begin position="84"/>
        <end position="93"/>
    </location>
</feature>
<evidence type="ECO:0000256" key="1">
    <source>
        <dbReference type="SAM" id="MobiDB-lite"/>
    </source>
</evidence>
<proteinExistence type="predicted"/>
<dbReference type="InParanoid" id="A0A0C2Z4F7"/>
<dbReference type="OrthoDB" id="3237761at2759"/>
<reference evidence="3" key="2">
    <citation type="submission" date="2015-01" db="EMBL/GenBank/DDBJ databases">
        <title>Evolutionary Origins and Diversification of the Mycorrhizal Mutualists.</title>
        <authorList>
            <consortium name="DOE Joint Genome Institute"/>
            <consortium name="Mycorrhizal Genomics Consortium"/>
            <person name="Kohler A."/>
            <person name="Kuo A."/>
            <person name="Nagy L.G."/>
            <person name="Floudas D."/>
            <person name="Copeland A."/>
            <person name="Barry K.W."/>
            <person name="Cichocki N."/>
            <person name="Veneault-Fourrey C."/>
            <person name="LaButti K."/>
            <person name="Lindquist E.A."/>
            <person name="Lipzen A."/>
            <person name="Lundell T."/>
            <person name="Morin E."/>
            <person name="Murat C."/>
            <person name="Riley R."/>
            <person name="Ohm R."/>
            <person name="Sun H."/>
            <person name="Tunlid A."/>
            <person name="Henrissat B."/>
            <person name="Grigoriev I.V."/>
            <person name="Hibbett D.S."/>
            <person name="Martin F."/>
        </authorList>
    </citation>
    <scope>NUCLEOTIDE SEQUENCE [LARGE SCALE GENOMIC DNA]</scope>
    <source>
        <strain evidence="3">Foug A</strain>
    </source>
</reference>
<dbReference type="EMBL" id="KN822110">
    <property type="protein sequence ID" value="KIM56813.1"/>
    <property type="molecule type" value="Genomic_DNA"/>
</dbReference>
<sequence>MLLTQADCYIGLKNAGDPWINLYNERVCSKDLFLQESSTCSPRRAQIGTRVFFWNVDGGIKYGEVKKTARLGDGTAIVGMALDENNDSAEADNEGTGNYDSTEHNDEGRLVFLL</sequence>
<organism evidence="2 3">
    <name type="scientific">Scleroderma citrinum Foug A</name>
    <dbReference type="NCBI Taxonomy" id="1036808"/>
    <lineage>
        <taxon>Eukaryota</taxon>
        <taxon>Fungi</taxon>
        <taxon>Dikarya</taxon>
        <taxon>Basidiomycota</taxon>
        <taxon>Agaricomycotina</taxon>
        <taxon>Agaricomycetes</taxon>
        <taxon>Agaricomycetidae</taxon>
        <taxon>Boletales</taxon>
        <taxon>Sclerodermatineae</taxon>
        <taxon>Sclerodermataceae</taxon>
        <taxon>Scleroderma</taxon>
    </lineage>
</organism>
<evidence type="ECO:0000313" key="2">
    <source>
        <dbReference type="EMBL" id="KIM56813.1"/>
    </source>
</evidence>
<keyword evidence="3" id="KW-1185">Reference proteome</keyword>
<dbReference type="AlphaFoldDB" id="A0A0C2Z4F7"/>
<dbReference type="Proteomes" id="UP000053989">
    <property type="component" value="Unassembled WGS sequence"/>
</dbReference>
<name>A0A0C2Z4F7_9AGAM</name>
<feature type="region of interest" description="Disordered" evidence="1">
    <location>
        <begin position="84"/>
        <end position="105"/>
    </location>
</feature>
<gene>
    <name evidence="2" type="ORF">SCLCIDRAFT_29330</name>
</gene>